<dbReference type="Pfam" id="PF21948">
    <property type="entry name" value="LplA-B_cat"/>
    <property type="match status" value="1"/>
</dbReference>
<evidence type="ECO:0000313" key="2">
    <source>
        <dbReference type="EMBL" id="GED04601.1"/>
    </source>
</evidence>
<accession>A0A4Y4DPV4</accession>
<feature type="domain" description="BPL/LPL catalytic" evidence="1">
    <location>
        <begin position="32"/>
        <end position="236"/>
    </location>
</feature>
<dbReference type="OrthoDB" id="5243608at2"/>
<dbReference type="InterPro" id="IPR045864">
    <property type="entry name" value="aa-tRNA-synth_II/BPL/LPL"/>
</dbReference>
<evidence type="ECO:0000313" key="3">
    <source>
        <dbReference type="Proteomes" id="UP000316612"/>
    </source>
</evidence>
<keyword evidence="3" id="KW-1185">Reference proteome</keyword>
<sequence>MSLWNPQSDAPLSFLWEEPSGDPGADLDRGISLLREVQSGSRGPLLRFYRPDPTLAFGQRDVRLPGFEAASKTAVDNGFAPLVRKAGGRAAAYHRGTLIVDHIEAQSEAVMGHQTRFEVFAKLYADAFRRLGVQAEVGPIPGEYCPGDHSVHGVPTAASPISHPVKLVGTAQRVIAGAWLFSSVFVVEDSAPLRKVLDEVYQAMEVPMDPSTVGAGDDLVPGLDTESFIDALLEEYQQHIPISGLPVR</sequence>
<name>A0A4Y4DPV4_GLUUR</name>
<dbReference type="Gene3D" id="3.30.930.10">
    <property type="entry name" value="Bira Bifunctional Protein, Domain 2"/>
    <property type="match status" value="1"/>
</dbReference>
<comment type="caution">
    <text evidence="2">The sequence shown here is derived from an EMBL/GenBank/DDBJ whole genome shotgun (WGS) entry which is preliminary data.</text>
</comment>
<dbReference type="EMBL" id="BJNY01000001">
    <property type="protein sequence ID" value="GED04601.1"/>
    <property type="molecule type" value="Genomic_DNA"/>
</dbReference>
<dbReference type="SUPFAM" id="SSF55681">
    <property type="entry name" value="Class II aaRS and biotin synthetases"/>
    <property type="match status" value="1"/>
</dbReference>
<evidence type="ECO:0000259" key="1">
    <source>
        <dbReference type="Pfam" id="PF21948"/>
    </source>
</evidence>
<proteinExistence type="predicted"/>
<dbReference type="AlphaFoldDB" id="A0A4Y4DPV4"/>
<dbReference type="Proteomes" id="UP000316612">
    <property type="component" value="Unassembled WGS sequence"/>
</dbReference>
<dbReference type="RefSeq" id="WP_141360915.1">
    <property type="nucleotide sequence ID" value="NZ_BAAAJL010000007.1"/>
</dbReference>
<dbReference type="InterPro" id="IPR004143">
    <property type="entry name" value="BPL_LPL_catalytic"/>
</dbReference>
<protein>
    <recommendedName>
        <fullName evidence="1">BPL/LPL catalytic domain-containing protein</fullName>
    </recommendedName>
</protein>
<organism evidence="2 3">
    <name type="scientific">Glutamicibacter uratoxydans</name>
    <name type="common">Arthrobacter uratoxydans</name>
    <dbReference type="NCBI Taxonomy" id="43667"/>
    <lineage>
        <taxon>Bacteria</taxon>
        <taxon>Bacillati</taxon>
        <taxon>Actinomycetota</taxon>
        <taxon>Actinomycetes</taxon>
        <taxon>Micrococcales</taxon>
        <taxon>Micrococcaceae</taxon>
        <taxon>Glutamicibacter</taxon>
    </lineage>
</organism>
<gene>
    <name evidence="2" type="ORF">AUR04nite_01330</name>
</gene>
<reference evidence="2 3" key="1">
    <citation type="submission" date="2019-06" db="EMBL/GenBank/DDBJ databases">
        <title>Whole genome shotgun sequence of Glutamicibacter uratoxydans NBRC 15515.</title>
        <authorList>
            <person name="Hosoyama A."/>
            <person name="Uohara A."/>
            <person name="Ohji S."/>
            <person name="Ichikawa N."/>
        </authorList>
    </citation>
    <scope>NUCLEOTIDE SEQUENCE [LARGE SCALE GENOMIC DNA]</scope>
    <source>
        <strain evidence="2 3">NBRC 15515</strain>
    </source>
</reference>